<dbReference type="InterPro" id="IPR036663">
    <property type="entry name" value="Fumarylacetoacetase_C_sf"/>
</dbReference>
<dbReference type="Pfam" id="PF01557">
    <property type="entry name" value="FAA_hydrolase"/>
    <property type="match status" value="1"/>
</dbReference>
<dbReference type="SUPFAM" id="SSF56529">
    <property type="entry name" value="FAH"/>
    <property type="match status" value="1"/>
</dbReference>
<sequence length="260" mass="28377">MRVLRVRYKGAAFYAALTDNTVRCLNPQLGLQDPIPLEEITVLPVVAPSKVVCVGLNYRAHAAELGMPVPDEPAYFLKPPSAIIGSGQAILLPETSARVDYEAELAIVIGRESRRLHRDDVREHIFGFTCANDVTARDLQKKDMMFGRCKGFDTFLPIGPWIETDVPDPDNLTIRLIKNGQVMQEGSTADMLFSPFDLVADLSHIMTLLPGDVVLTGTPPGVGPIQPGDEVRVEVENMGLLINPVRDSLGGEDTPPLPVQ</sequence>
<keyword evidence="2" id="KW-0479">Metal-binding</keyword>
<name>A0A7J0BSF5_9BACT</name>
<gene>
    <name evidence="4" type="ORF">DSM19430T_13400</name>
</gene>
<evidence type="ECO:0000313" key="4">
    <source>
        <dbReference type="EMBL" id="GFM36656.1"/>
    </source>
</evidence>
<evidence type="ECO:0000259" key="3">
    <source>
        <dbReference type="Pfam" id="PF01557"/>
    </source>
</evidence>
<dbReference type="GO" id="GO:0046872">
    <property type="term" value="F:metal ion binding"/>
    <property type="evidence" value="ECO:0007669"/>
    <property type="project" value="UniProtKB-KW"/>
</dbReference>
<dbReference type="GO" id="GO:0016853">
    <property type="term" value="F:isomerase activity"/>
    <property type="evidence" value="ECO:0007669"/>
    <property type="project" value="UniProtKB-KW"/>
</dbReference>
<dbReference type="Gene3D" id="3.90.850.10">
    <property type="entry name" value="Fumarylacetoacetase-like, C-terminal domain"/>
    <property type="match status" value="1"/>
</dbReference>
<organism evidence="4 5">
    <name type="scientific">Desulfovibrio psychrotolerans</name>
    <dbReference type="NCBI Taxonomy" id="415242"/>
    <lineage>
        <taxon>Bacteria</taxon>
        <taxon>Pseudomonadati</taxon>
        <taxon>Thermodesulfobacteriota</taxon>
        <taxon>Desulfovibrionia</taxon>
        <taxon>Desulfovibrionales</taxon>
        <taxon>Desulfovibrionaceae</taxon>
        <taxon>Desulfovibrio</taxon>
    </lineage>
</organism>
<dbReference type="GO" id="GO:0019752">
    <property type="term" value="P:carboxylic acid metabolic process"/>
    <property type="evidence" value="ECO:0007669"/>
    <property type="project" value="UniProtKB-ARBA"/>
</dbReference>
<proteinExistence type="inferred from homology"/>
<dbReference type="InterPro" id="IPR011234">
    <property type="entry name" value="Fumarylacetoacetase-like_C"/>
</dbReference>
<protein>
    <submittedName>
        <fullName evidence="4">2-hydroxyhepta-2,4-diene-1,7-dioate isomerase</fullName>
    </submittedName>
</protein>
<keyword evidence="4" id="KW-0413">Isomerase</keyword>
<comment type="similarity">
    <text evidence="1">Belongs to the FAH family.</text>
</comment>
<keyword evidence="5" id="KW-1185">Reference proteome</keyword>
<dbReference type="PANTHER" id="PTHR42796">
    <property type="entry name" value="FUMARYLACETOACETATE HYDROLASE DOMAIN-CONTAINING PROTEIN 2A-RELATED"/>
    <property type="match status" value="1"/>
</dbReference>
<feature type="domain" description="Fumarylacetoacetase-like C-terminal" evidence="3">
    <location>
        <begin position="50"/>
        <end position="246"/>
    </location>
</feature>
<dbReference type="Proteomes" id="UP000503820">
    <property type="component" value="Unassembled WGS sequence"/>
</dbReference>
<dbReference type="PANTHER" id="PTHR42796:SF4">
    <property type="entry name" value="FUMARYLACETOACETATE HYDROLASE DOMAIN-CONTAINING PROTEIN 2A"/>
    <property type="match status" value="1"/>
</dbReference>
<dbReference type="EMBL" id="BLVP01000007">
    <property type="protein sequence ID" value="GFM36656.1"/>
    <property type="molecule type" value="Genomic_DNA"/>
</dbReference>
<reference evidence="4 5" key="1">
    <citation type="submission" date="2020-05" db="EMBL/GenBank/DDBJ databases">
        <title>Draft genome sequence of Desulfovibrio psychrotolerans JS1T.</title>
        <authorList>
            <person name="Ueno A."/>
            <person name="Tamazawa S."/>
            <person name="Tamamura S."/>
            <person name="Murakami T."/>
            <person name="Kiyama T."/>
            <person name="Inomata H."/>
            <person name="Amano Y."/>
            <person name="Miyakawa K."/>
            <person name="Tamaki H."/>
            <person name="Naganuma T."/>
            <person name="Kaneko K."/>
        </authorList>
    </citation>
    <scope>NUCLEOTIDE SEQUENCE [LARGE SCALE GENOMIC DNA]</scope>
    <source>
        <strain evidence="4 5">JS1</strain>
    </source>
</reference>
<dbReference type="FunFam" id="3.90.850.10:FF:000002">
    <property type="entry name" value="2-hydroxyhepta-2,4-diene-1,7-dioate isomerase"/>
    <property type="match status" value="1"/>
</dbReference>
<accession>A0A7J0BSF5</accession>
<dbReference type="RefSeq" id="WP_174409323.1">
    <property type="nucleotide sequence ID" value="NZ_BLVP01000007.1"/>
</dbReference>
<evidence type="ECO:0000256" key="1">
    <source>
        <dbReference type="ARBA" id="ARBA00010211"/>
    </source>
</evidence>
<evidence type="ECO:0000256" key="2">
    <source>
        <dbReference type="ARBA" id="ARBA00022723"/>
    </source>
</evidence>
<dbReference type="AlphaFoldDB" id="A0A7J0BSF5"/>
<evidence type="ECO:0000313" key="5">
    <source>
        <dbReference type="Proteomes" id="UP000503820"/>
    </source>
</evidence>
<dbReference type="InterPro" id="IPR051121">
    <property type="entry name" value="FAH"/>
</dbReference>
<comment type="caution">
    <text evidence="4">The sequence shown here is derived from an EMBL/GenBank/DDBJ whole genome shotgun (WGS) entry which is preliminary data.</text>
</comment>